<dbReference type="VEuPathDB" id="TriTrypDB:TcYC6_0011630"/>
<name>A0A2V2VWQ5_TRYCR</name>
<gene>
    <name evidence="2" type="ORF">C4B63_137g143c</name>
    <name evidence="3" type="ORF">C4B63_6g1386c</name>
</gene>
<dbReference type="OrthoDB" id="243751at2759"/>
<sequence>MTEGAAAQKITLRLTAKAGITETLPNMNCDPGETLGQVQARIKKKLKRPVLYLFVMRGSEGFIPTPDQTLESLLHAYAESDGQRELSIAVSTGIFHG</sequence>
<keyword evidence="1" id="KW-1017">Isopeptide bond</keyword>
<dbReference type="VEuPathDB" id="TriTrypDB:TCDM_14411"/>
<dbReference type="VEuPathDB" id="TriTrypDB:BCY84_02132"/>
<dbReference type="Pfam" id="PF04110">
    <property type="entry name" value="APG12"/>
    <property type="match status" value="1"/>
</dbReference>
<proteinExistence type="predicted"/>
<evidence type="ECO:0000313" key="3">
    <source>
        <dbReference type="EMBL" id="PWV00822.1"/>
    </source>
</evidence>
<reference evidence="3 4" key="1">
    <citation type="journal article" date="2018" name="Microb. Genom.">
        <title>Expanding an expanded genome: long-read sequencing of Trypanosoma cruzi.</title>
        <authorList>
            <person name="Berna L."/>
            <person name="Rodriguez M."/>
            <person name="Chiribao M.L."/>
            <person name="Parodi-Talice A."/>
            <person name="Pita S."/>
            <person name="Rijo G."/>
            <person name="Alvarez-Valin F."/>
            <person name="Robello C."/>
        </authorList>
    </citation>
    <scope>NUCLEOTIDE SEQUENCE [LARGE SCALE GENOMIC DNA]</scope>
    <source>
        <strain evidence="3 4">Dm28c</strain>
    </source>
</reference>
<dbReference type="EMBL" id="PRFA01000006">
    <property type="protein sequence ID" value="PWV00822.1"/>
    <property type="molecule type" value="Genomic_DNA"/>
</dbReference>
<evidence type="ECO:0008006" key="5">
    <source>
        <dbReference type="Google" id="ProtNLM"/>
    </source>
</evidence>
<dbReference type="GO" id="GO:0000045">
    <property type="term" value="P:autophagosome assembly"/>
    <property type="evidence" value="ECO:0007669"/>
    <property type="project" value="InterPro"/>
</dbReference>
<dbReference type="EMBL" id="PRFA01000137">
    <property type="protein sequence ID" value="PWU85970.1"/>
    <property type="molecule type" value="Genomic_DNA"/>
</dbReference>
<dbReference type="Proteomes" id="UP000246121">
    <property type="component" value="Unassembled WGS sequence"/>
</dbReference>
<dbReference type="Gene3D" id="3.10.20.90">
    <property type="entry name" value="Phosphatidylinositol 3-kinase Catalytic Subunit, Chain A, domain 1"/>
    <property type="match status" value="1"/>
</dbReference>
<dbReference type="AlphaFoldDB" id="A0A2V2VWQ5"/>
<dbReference type="VEuPathDB" id="TriTrypDB:C4B63_6g1386c"/>
<dbReference type="GO" id="GO:0005737">
    <property type="term" value="C:cytoplasm"/>
    <property type="evidence" value="ECO:0007669"/>
    <property type="project" value="InterPro"/>
</dbReference>
<dbReference type="InterPro" id="IPR007242">
    <property type="entry name" value="Atg12"/>
</dbReference>
<protein>
    <recommendedName>
        <fullName evidence="5">Ubiquitin-like domain-containing protein</fullName>
    </recommendedName>
</protein>
<dbReference type="SMR" id="A0A2V2VWQ5"/>
<comment type="caution">
    <text evidence="3">The sequence shown here is derived from an EMBL/GenBank/DDBJ whole genome shotgun (WGS) entry which is preliminary data.</text>
</comment>
<dbReference type="VEuPathDB" id="TriTrypDB:TcCLB.511211.104"/>
<accession>A0A2V2VWQ5</accession>
<evidence type="ECO:0000313" key="4">
    <source>
        <dbReference type="Proteomes" id="UP000246121"/>
    </source>
</evidence>
<dbReference type="VEuPathDB" id="TriTrypDB:TcBrA4_0077320"/>
<evidence type="ECO:0000256" key="1">
    <source>
        <dbReference type="ARBA" id="ARBA00022499"/>
    </source>
</evidence>
<dbReference type="VEuPathDB" id="TriTrypDB:C4B63_137g143c"/>
<organism evidence="3 4">
    <name type="scientific">Trypanosoma cruzi</name>
    <dbReference type="NCBI Taxonomy" id="5693"/>
    <lineage>
        <taxon>Eukaryota</taxon>
        <taxon>Discoba</taxon>
        <taxon>Euglenozoa</taxon>
        <taxon>Kinetoplastea</taxon>
        <taxon>Metakinetoplastina</taxon>
        <taxon>Trypanosomatida</taxon>
        <taxon>Trypanosomatidae</taxon>
        <taxon>Trypanosoma</taxon>
        <taxon>Schizotrypanum</taxon>
    </lineage>
</organism>
<dbReference type="OMA" id="TQFPEMS"/>
<evidence type="ECO:0000313" key="2">
    <source>
        <dbReference type="EMBL" id="PWU85970.1"/>
    </source>
</evidence>